<sequence>MYFLNVTAYLFDGATPASTPKPDEDCVIFFNPTDEAVRQDMAVDLMTSVEATNDPLAS</sequence>
<proteinExistence type="predicted"/>
<name>A0A811S9M0_9POAL</name>
<accession>A0A811S9M0</accession>
<organism evidence="1 2">
    <name type="scientific">Miscanthus lutarioriparius</name>
    <dbReference type="NCBI Taxonomy" id="422564"/>
    <lineage>
        <taxon>Eukaryota</taxon>
        <taxon>Viridiplantae</taxon>
        <taxon>Streptophyta</taxon>
        <taxon>Embryophyta</taxon>
        <taxon>Tracheophyta</taxon>
        <taxon>Spermatophyta</taxon>
        <taxon>Magnoliopsida</taxon>
        <taxon>Liliopsida</taxon>
        <taxon>Poales</taxon>
        <taxon>Poaceae</taxon>
        <taxon>PACMAD clade</taxon>
        <taxon>Panicoideae</taxon>
        <taxon>Andropogonodae</taxon>
        <taxon>Andropogoneae</taxon>
        <taxon>Saccharinae</taxon>
        <taxon>Miscanthus</taxon>
    </lineage>
</organism>
<evidence type="ECO:0000313" key="1">
    <source>
        <dbReference type="EMBL" id="CAD6338013.1"/>
    </source>
</evidence>
<keyword evidence="2" id="KW-1185">Reference proteome</keyword>
<comment type="caution">
    <text evidence="1">The sequence shown here is derived from an EMBL/GenBank/DDBJ whole genome shotgun (WGS) entry which is preliminary data.</text>
</comment>
<gene>
    <name evidence="1" type="ORF">NCGR_LOCUS62111</name>
</gene>
<evidence type="ECO:0000313" key="2">
    <source>
        <dbReference type="Proteomes" id="UP000604825"/>
    </source>
</evidence>
<dbReference type="AlphaFoldDB" id="A0A811S9M0"/>
<protein>
    <submittedName>
        <fullName evidence="1">Uncharacterized protein</fullName>
    </submittedName>
</protein>
<dbReference type="EMBL" id="CAJGYO010000018">
    <property type="protein sequence ID" value="CAD6338013.1"/>
    <property type="molecule type" value="Genomic_DNA"/>
</dbReference>
<dbReference type="Proteomes" id="UP000604825">
    <property type="component" value="Unassembled WGS sequence"/>
</dbReference>
<dbReference type="OrthoDB" id="657467at2759"/>
<reference evidence="1" key="1">
    <citation type="submission" date="2020-10" db="EMBL/GenBank/DDBJ databases">
        <authorList>
            <person name="Han B."/>
            <person name="Lu T."/>
            <person name="Zhao Q."/>
            <person name="Huang X."/>
            <person name="Zhao Y."/>
        </authorList>
    </citation>
    <scope>NUCLEOTIDE SEQUENCE</scope>
</reference>